<dbReference type="InterPro" id="IPR001509">
    <property type="entry name" value="Epimerase_deHydtase"/>
</dbReference>
<dbReference type="STRING" id="1182542.W9XJ39"/>
<protein>
    <recommendedName>
        <fullName evidence="3">NAD-dependent epimerase/dehydratase domain-containing protein</fullName>
    </recommendedName>
</protein>
<comment type="caution">
    <text evidence="4">The sequence shown here is derived from an EMBL/GenBank/DDBJ whole genome shotgun (WGS) entry which is preliminary data.</text>
</comment>
<comment type="similarity">
    <text evidence="2">Belongs to the NAD(P)-dependent epimerase/dehydratase family. Dihydroflavonol-4-reductase subfamily.</text>
</comment>
<evidence type="ECO:0000313" key="5">
    <source>
        <dbReference type="Proteomes" id="UP000019478"/>
    </source>
</evidence>
<dbReference type="Proteomes" id="UP000019478">
    <property type="component" value="Unassembled WGS sequence"/>
</dbReference>
<evidence type="ECO:0000313" key="4">
    <source>
        <dbReference type="EMBL" id="EXJ77340.1"/>
    </source>
</evidence>
<dbReference type="eggNOG" id="KOG1502">
    <property type="taxonomic scope" value="Eukaryota"/>
</dbReference>
<dbReference type="AlphaFoldDB" id="W9XJ39"/>
<dbReference type="PANTHER" id="PTHR10366">
    <property type="entry name" value="NAD DEPENDENT EPIMERASE/DEHYDRATASE"/>
    <property type="match status" value="1"/>
</dbReference>
<dbReference type="RefSeq" id="XP_007737850.1">
    <property type="nucleotide sequence ID" value="XM_007739660.1"/>
</dbReference>
<feature type="domain" description="NAD-dependent epimerase/dehydratase" evidence="3">
    <location>
        <begin position="14"/>
        <end position="261"/>
    </location>
</feature>
<evidence type="ECO:0000259" key="3">
    <source>
        <dbReference type="Pfam" id="PF01370"/>
    </source>
</evidence>
<evidence type="ECO:0000256" key="2">
    <source>
        <dbReference type="ARBA" id="ARBA00023445"/>
    </source>
</evidence>
<dbReference type="Pfam" id="PF01370">
    <property type="entry name" value="Epimerase"/>
    <property type="match status" value="1"/>
</dbReference>
<organism evidence="4 5">
    <name type="scientific">Capronia epimyces CBS 606.96</name>
    <dbReference type="NCBI Taxonomy" id="1182542"/>
    <lineage>
        <taxon>Eukaryota</taxon>
        <taxon>Fungi</taxon>
        <taxon>Dikarya</taxon>
        <taxon>Ascomycota</taxon>
        <taxon>Pezizomycotina</taxon>
        <taxon>Eurotiomycetes</taxon>
        <taxon>Chaetothyriomycetidae</taxon>
        <taxon>Chaetothyriales</taxon>
        <taxon>Herpotrichiellaceae</taxon>
        <taxon>Capronia</taxon>
    </lineage>
</organism>
<dbReference type="EMBL" id="AMGY01000010">
    <property type="protein sequence ID" value="EXJ77340.1"/>
    <property type="molecule type" value="Genomic_DNA"/>
</dbReference>
<accession>W9XJ39</accession>
<dbReference type="InterPro" id="IPR036291">
    <property type="entry name" value="NAD(P)-bd_dom_sf"/>
</dbReference>
<reference evidence="4" key="1">
    <citation type="submission" date="2013-03" db="EMBL/GenBank/DDBJ databases">
        <title>The Genome Sequence of Capronia epimyces CBS 606.96.</title>
        <authorList>
            <consortium name="The Broad Institute Genomics Platform"/>
            <person name="Cuomo C."/>
            <person name="de Hoog S."/>
            <person name="Gorbushina A."/>
            <person name="Walker B."/>
            <person name="Young S.K."/>
            <person name="Zeng Q."/>
            <person name="Gargeya S."/>
            <person name="Fitzgerald M."/>
            <person name="Haas B."/>
            <person name="Abouelleil A."/>
            <person name="Allen A.W."/>
            <person name="Alvarado L."/>
            <person name="Arachchi H.M."/>
            <person name="Berlin A.M."/>
            <person name="Chapman S.B."/>
            <person name="Gainer-Dewar J."/>
            <person name="Goldberg J."/>
            <person name="Griggs A."/>
            <person name="Gujja S."/>
            <person name="Hansen M."/>
            <person name="Howarth C."/>
            <person name="Imamovic A."/>
            <person name="Ireland A."/>
            <person name="Larimer J."/>
            <person name="McCowan C."/>
            <person name="Murphy C."/>
            <person name="Pearson M."/>
            <person name="Poon T.W."/>
            <person name="Priest M."/>
            <person name="Roberts A."/>
            <person name="Saif S."/>
            <person name="Shea T."/>
            <person name="Sisk P."/>
            <person name="Sykes S."/>
            <person name="Wortman J."/>
            <person name="Nusbaum C."/>
            <person name="Birren B."/>
        </authorList>
    </citation>
    <scope>NUCLEOTIDE SEQUENCE [LARGE SCALE GENOMIC DNA]</scope>
    <source>
        <strain evidence="4">CBS 606.96</strain>
    </source>
</reference>
<dbReference type="Gene3D" id="3.40.50.720">
    <property type="entry name" value="NAD(P)-binding Rossmann-like Domain"/>
    <property type="match status" value="1"/>
</dbReference>
<keyword evidence="1" id="KW-0560">Oxidoreductase</keyword>
<dbReference type="InterPro" id="IPR050425">
    <property type="entry name" value="NAD(P)_dehydrat-like"/>
</dbReference>
<name>W9XJ39_9EURO</name>
<sequence length="343" mass="37476">MPQPDRRISPGGWVLVTGANGYIASHVVDILLDQGYNVRGTVRNEKLWLNRYFETKYGKGGFQTFILPDLEDQSAFDKAVNGVSGVVHIATDVSFSTDVHAVVAKVVAGTVNVLQSAAKEPSVKSVVLTSSSSAALIPVPNQEGVVVDQNTWNDAAVKAAYSGAAPAEQLPFLSYAASKTEGEHAFWDWVKTNNPSFAVNSVLPNMAMGPIPSPEMYGSTMGFIRELLEGKTDKNIDMFPPQWYIDVRDIARVHVAALLDPTVQSERLFAFAGPFNWNDIIRILKKLRPGNTNIPAAPENEGRDLSDVWKASKRAEELIRSFFGVKGWISLEESLEAGIVDLK</sequence>
<evidence type="ECO:0000256" key="1">
    <source>
        <dbReference type="ARBA" id="ARBA00023002"/>
    </source>
</evidence>
<dbReference type="SUPFAM" id="SSF51735">
    <property type="entry name" value="NAD(P)-binding Rossmann-fold domains"/>
    <property type="match status" value="1"/>
</dbReference>
<dbReference type="HOGENOM" id="CLU_007383_9_2_1"/>
<dbReference type="GeneID" id="19173650"/>
<proteinExistence type="inferred from homology"/>
<dbReference type="OrthoDB" id="2735536at2759"/>
<dbReference type="FunFam" id="3.40.50.720:FF:000426">
    <property type="entry name" value="Aldehyde reductase 2"/>
    <property type="match status" value="1"/>
</dbReference>
<dbReference type="GO" id="GO:0016616">
    <property type="term" value="F:oxidoreductase activity, acting on the CH-OH group of donors, NAD or NADP as acceptor"/>
    <property type="evidence" value="ECO:0007669"/>
    <property type="project" value="TreeGrafter"/>
</dbReference>
<dbReference type="PANTHER" id="PTHR10366:SF562">
    <property type="entry name" value="ALDEHYDE REDUCTASE II (AFU_ORTHOLOGUE AFUA_1G11360)"/>
    <property type="match status" value="1"/>
</dbReference>
<gene>
    <name evidence="4" type="ORF">A1O3_09566</name>
</gene>
<keyword evidence="5" id="KW-1185">Reference proteome</keyword>